<accession>A0A1Z5JAL7</accession>
<dbReference type="OrthoDB" id="46660at2759"/>
<dbReference type="Proteomes" id="UP000198406">
    <property type="component" value="Unassembled WGS sequence"/>
</dbReference>
<reference evidence="1 2" key="1">
    <citation type="journal article" date="2015" name="Plant Cell">
        <title>Oil accumulation by the oleaginous diatom Fistulifera solaris as revealed by the genome and transcriptome.</title>
        <authorList>
            <person name="Tanaka T."/>
            <person name="Maeda Y."/>
            <person name="Veluchamy A."/>
            <person name="Tanaka M."/>
            <person name="Abida H."/>
            <person name="Marechal E."/>
            <person name="Bowler C."/>
            <person name="Muto M."/>
            <person name="Sunaga Y."/>
            <person name="Tanaka M."/>
            <person name="Yoshino T."/>
            <person name="Taniguchi T."/>
            <person name="Fukuda Y."/>
            <person name="Nemoto M."/>
            <person name="Matsumoto M."/>
            <person name="Wong P.S."/>
            <person name="Aburatani S."/>
            <person name="Fujibuchi W."/>
        </authorList>
    </citation>
    <scope>NUCLEOTIDE SEQUENCE [LARGE SCALE GENOMIC DNA]</scope>
    <source>
        <strain evidence="1 2">JPCC DA0580</strain>
    </source>
</reference>
<dbReference type="AlphaFoldDB" id="A0A1Z5JAL7"/>
<organism evidence="1 2">
    <name type="scientific">Fistulifera solaris</name>
    <name type="common">Oleaginous diatom</name>
    <dbReference type="NCBI Taxonomy" id="1519565"/>
    <lineage>
        <taxon>Eukaryota</taxon>
        <taxon>Sar</taxon>
        <taxon>Stramenopiles</taxon>
        <taxon>Ochrophyta</taxon>
        <taxon>Bacillariophyta</taxon>
        <taxon>Bacillariophyceae</taxon>
        <taxon>Bacillariophycidae</taxon>
        <taxon>Naviculales</taxon>
        <taxon>Naviculaceae</taxon>
        <taxon>Fistulifera</taxon>
    </lineage>
</organism>
<evidence type="ECO:0000313" key="1">
    <source>
        <dbReference type="EMBL" id="GAX10801.1"/>
    </source>
</evidence>
<comment type="caution">
    <text evidence="1">The sequence shown here is derived from an EMBL/GenBank/DDBJ whole genome shotgun (WGS) entry which is preliminary data.</text>
</comment>
<evidence type="ECO:0000313" key="2">
    <source>
        <dbReference type="Proteomes" id="UP000198406"/>
    </source>
</evidence>
<dbReference type="EMBL" id="BDSP01000025">
    <property type="protein sequence ID" value="GAX10801.1"/>
    <property type="molecule type" value="Genomic_DNA"/>
</dbReference>
<dbReference type="InParanoid" id="A0A1Z5JAL7"/>
<protein>
    <submittedName>
        <fullName evidence="1">Uncharacterized protein</fullName>
    </submittedName>
</protein>
<dbReference type="InterPro" id="IPR016024">
    <property type="entry name" value="ARM-type_fold"/>
</dbReference>
<sequence>MDDNNIDFSSMHDGDYDEEVYRRIGVAAPSFGATTFEPSSLDPEAQSTQANKILHQASPPEAFRNGVWSVTDDQISELPDLYQLDPSAVFIPDESPEQITARISGELRDRSIEAEFDQEHAKATCTTTEGVEFRIKLYRGRGKFSNGTIVEVQRRFGTAANFHADTSAILDRARGKQIAKATLRSAKDVLPLVADQEDDYQPDGSSSLKMVAKMLNQPGYDSHFLALQTLSSLTDVQKMGTTTVKSVAKELIKENNEVGNKILSMILNSKGEDETFKLRTLAMTILGNTLQAVSKEEISDSLREQLQPVLLRELRAAHKNQRNAVQAAKCVESLLTVEDSSFADYDEALKIAMEVGRSRHLALERQVEKCFKKIQA</sequence>
<proteinExistence type="predicted"/>
<keyword evidence="2" id="KW-1185">Reference proteome</keyword>
<gene>
    <name evidence="1" type="ORF">FisN_1Hh342</name>
</gene>
<dbReference type="SUPFAM" id="SSF48371">
    <property type="entry name" value="ARM repeat"/>
    <property type="match status" value="1"/>
</dbReference>
<name>A0A1Z5JAL7_FISSO</name>